<dbReference type="EMBL" id="CM056741">
    <property type="protein sequence ID" value="KAJ8687788.1"/>
    <property type="molecule type" value="Genomic_DNA"/>
</dbReference>
<proteinExistence type="predicted"/>
<reference evidence="1" key="1">
    <citation type="submission" date="2023-04" db="EMBL/GenBank/DDBJ databases">
        <title>A chromosome-level genome assembly of the parasitoid wasp Eretmocerus hayati.</title>
        <authorList>
            <person name="Zhong Y."/>
            <person name="Liu S."/>
            <person name="Liu Y."/>
        </authorList>
    </citation>
    <scope>NUCLEOTIDE SEQUENCE</scope>
    <source>
        <strain evidence="1">ZJU_SS_LIU_2023</strain>
    </source>
</reference>
<accession>A0ACC2PWB6</accession>
<comment type="caution">
    <text evidence="1">The sequence shown here is derived from an EMBL/GenBank/DDBJ whole genome shotgun (WGS) entry which is preliminary data.</text>
</comment>
<dbReference type="Proteomes" id="UP001239111">
    <property type="component" value="Chromosome 1"/>
</dbReference>
<organism evidence="1 2">
    <name type="scientific">Eretmocerus hayati</name>
    <dbReference type="NCBI Taxonomy" id="131215"/>
    <lineage>
        <taxon>Eukaryota</taxon>
        <taxon>Metazoa</taxon>
        <taxon>Ecdysozoa</taxon>
        <taxon>Arthropoda</taxon>
        <taxon>Hexapoda</taxon>
        <taxon>Insecta</taxon>
        <taxon>Pterygota</taxon>
        <taxon>Neoptera</taxon>
        <taxon>Endopterygota</taxon>
        <taxon>Hymenoptera</taxon>
        <taxon>Apocrita</taxon>
        <taxon>Proctotrupomorpha</taxon>
        <taxon>Chalcidoidea</taxon>
        <taxon>Aphelinidae</taxon>
        <taxon>Aphelininae</taxon>
        <taxon>Eretmocerus</taxon>
    </lineage>
</organism>
<gene>
    <name evidence="1" type="ORF">QAD02_023582</name>
</gene>
<keyword evidence="2" id="KW-1185">Reference proteome</keyword>
<sequence>MNNLRIANAMPGVLPVFGFNATLDAVNPSVNQCRLSRSILRFVAEVDHTGQLSKILVLNARAGNRNYRPDNCNCIPLMHVAAKNFNGVICDCKSLSRLMLAAGADISLMEYWGAKCLHPYERGDGMLDILLQTPVVTFVIRRRIYDDSLPMQAALRSSKISVKMLEAENISVQNCGECNETTKFQIAAKVTLQKKVNTPTSHNTSLLPINYQNQHIIFSTAKNTVSRPLKKIKNSERRRDPVLSMTLLYGTSEILPYVLDLMIKGVVRLRDEALLDLSLINADPSIMQYLLYEGICDVNQKDDYGYTALHKLIDPRMRYTNLLLKIQTLINSGADINAKTKTGQTVLSLATRRYDHYVEVIECLIKNIALLQKKGRKINCSIWIAIEKNPKFETFYNKCKTELKELESCYIENSVSLYSILVREKIAETVRSKRIMHRFTHVDWYSISLEKRFPIYYSMLKSNFFEMKSRVDLIENATGGLERVLMLNSNAFYDIFDRILGNLQYEDLASLYRVSRLWEYRSRENPLFQQARARDSISSQPSTLPERTLLCQNLGRFLFTT</sequence>
<protein>
    <submittedName>
        <fullName evidence="1">Uncharacterized protein</fullName>
    </submittedName>
</protein>
<name>A0ACC2PWB6_9HYME</name>
<evidence type="ECO:0000313" key="1">
    <source>
        <dbReference type="EMBL" id="KAJ8687788.1"/>
    </source>
</evidence>
<evidence type="ECO:0000313" key="2">
    <source>
        <dbReference type="Proteomes" id="UP001239111"/>
    </source>
</evidence>